<proteinExistence type="predicted"/>
<comment type="caution">
    <text evidence="2">The sequence shown here is derived from an EMBL/GenBank/DDBJ whole genome shotgun (WGS) entry which is preliminary data.</text>
</comment>
<feature type="transmembrane region" description="Helical" evidence="1">
    <location>
        <begin position="29"/>
        <end position="48"/>
    </location>
</feature>
<dbReference type="AlphaFoldDB" id="A0A941I212"/>
<protein>
    <submittedName>
        <fullName evidence="2">Uncharacterized protein</fullName>
    </submittedName>
</protein>
<keyword evidence="3" id="KW-1185">Reference proteome</keyword>
<gene>
    <name evidence="2" type="ORF">KDM92_04465</name>
</gene>
<dbReference type="Proteomes" id="UP000680158">
    <property type="component" value="Unassembled WGS sequence"/>
</dbReference>
<feature type="transmembrane region" description="Helical" evidence="1">
    <location>
        <begin position="60"/>
        <end position="82"/>
    </location>
</feature>
<keyword evidence="1" id="KW-1133">Transmembrane helix</keyword>
<feature type="transmembrane region" description="Helical" evidence="1">
    <location>
        <begin position="7"/>
        <end position="23"/>
    </location>
</feature>
<keyword evidence="1" id="KW-0472">Membrane</keyword>
<evidence type="ECO:0000256" key="1">
    <source>
        <dbReference type="SAM" id="Phobius"/>
    </source>
</evidence>
<dbReference type="RefSeq" id="WP_212683187.1">
    <property type="nucleotide sequence ID" value="NZ_JAGSPM010000002.1"/>
</dbReference>
<name>A0A941I212_9BURK</name>
<evidence type="ECO:0000313" key="3">
    <source>
        <dbReference type="Proteomes" id="UP000680158"/>
    </source>
</evidence>
<organism evidence="2 3">
    <name type="scientific">Undibacterium baiyunense</name>
    <dbReference type="NCBI Taxonomy" id="2828731"/>
    <lineage>
        <taxon>Bacteria</taxon>
        <taxon>Pseudomonadati</taxon>
        <taxon>Pseudomonadota</taxon>
        <taxon>Betaproteobacteria</taxon>
        <taxon>Burkholderiales</taxon>
        <taxon>Oxalobacteraceae</taxon>
        <taxon>Undibacterium</taxon>
    </lineage>
</organism>
<accession>A0A941I212</accession>
<reference evidence="2 3" key="1">
    <citation type="submission" date="2021-04" db="EMBL/GenBank/DDBJ databases">
        <title>novel species isolated from subtropical streams in China.</title>
        <authorList>
            <person name="Lu H."/>
        </authorList>
    </citation>
    <scope>NUCLEOTIDE SEQUENCE [LARGE SCALE GENOMIC DNA]</scope>
    <source>
        <strain evidence="2 3">BYS107W</strain>
    </source>
</reference>
<evidence type="ECO:0000313" key="2">
    <source>
        <dbReference type="EMBL" id="MBR7745822.1"/>
    </source>
</evidence>
<dbReference type="EMBL" id="JAGSPM010000002">
    <property type="protein sequence ID" value="MBR7745822.1"/>
    <property type="molecule type" value="Genomic_DNA"/>
</dbReference>
<keyword evidence="1" id="KW-0812">Transmembrane</keyword>
<sequence>MNTLLRIFHPLFSWAFFLIYGLEQIEEKMYLPTIIIILGLAGWSQTFWKTQFSKKKPYMTGDIIAFCLGLIPAIVYPIMTIWTL</sequence>